<gene>
    <name evidence="2" type="ORF">ENSA7_12400</name>
</gene>
<feature type="domain" description="Abortive phage infection protein C-terminal" evidence="1">
    <location>
        <begin position="240"/>
        <end position="510"/>
    </location>
</feature>
<reference evidence="2 3" key="1">
    <citation type="submission" date="2018-03" db="EMBL/GenBank/DDBJ databases">
        <title>Draft Genome Sequences of the Obligatory Marine Myxobacteria Enhygromyxa salina SWB007.</title>
        <authorList>
            <person name="Poehlein A."/>
            <person name="Moghaddam J.A."/>
            <person name="Harms H."/>
            <person name="Alanjari M."/>
            <person name="Koenig G.M."/>
            <person name="Daniel R."/>
            <person name="Schaeberle T.F."/>
        </authorList>
    </citation>
    <scope>NUCLEOTIDE SEQUENCE [LARGE SCALE GENOMIC DNA]</scope>
    <source>
        <strain evidence="2 3">SWB007</strain>
    </source>
</reference>
<dbReference type="Pfam" id="PF10592">
    <property type="entry name" value="AIPR"/>
    <property type="match status" value="1"/>
</dbReference>
<proteinExistence type="predicted"/>
<name>A0A2S9YVY9_9BACT</name>
<evidence type="ECO:0000259" key="1">
    <source>
        <dbReference type="Pfam" id="PF10592"/>
    </source>
</evidence>
<organism evidence="2 3">
    <name type="scientific">Enhygromyxa salina</name>
    <dbReference type="NCBI Taxonomy" id="215803"/>
    <lineage>
        <taxon>Bacteria</taxon>
        <taxon>Pseudomonadati</taxon>
        <taxon>Myxococcota</taxon>
        <taxon>Polyangia</taxon>
        <taxon>Nannocystales</taxon>
        <taxon>Nannocystaceae</taxon>
        <taxon>Enhygromyxa</taxon>
    </lineage>
</organism>
<evidence type="ECO:0000313" key="3">
    <source>
        <dbReference type="Proteomes" id="UP000238823"/>
    </source>
</evidence>
<sequence length="561" mass="63403">MNVSAAIIDQRVTALVEELRDRAKQELKLSGDDAKLRSVAFVFLCVRTLLDLDTDDAFDCLVEGGQDFGVDAIHISEERDGEFVVTLFQGKYSKSLDAGSGFPATGLEKLARAVRYLFDPDTLLTTINTRLSTRVEEVRSLIRDGIIPQVRVIACNNGRTWESNGAEVIRVANFGDQVTWEYVNHDDLVKILQATKPVDDRLQLTGKALVEDMNFSRVLVGRVSVEEIHALISKHGDRLLERNIRRYLGLRGNRVNEGIQATLRSEEERSRFYFYNNGITLTCDKFSHNALQSGDFQVQVENMQIINGGQTCMTIYRTLEMYGPASGSFGPASVLLRLYQLPSHDSDLVQRITYATNSQNPVDLRDLRANDERQRRLELDIEQLGYTYRRKRTDHSTRPTDITSGAAAQAVLAVWRRRPHQAKFFSREHFGKLYDLTFSADLSGAQVIVAVLLYRVAENRRRRPRETDPNYVRYASAFIAMQMGRRLLSKLGRPAKIDHRALAQAQSEIEANGDAYFEAALGDIECALKDLYGDREISLQQLAATFRRGDLINRLEAIATI</sequence>
<evidence type="ECO:0000313" key="2">
    <source>
        <dbReference type="EMBL" id="PRQ09250.1"/>
    </source>
</evidence>
<dbReference type="EMBL" id="PVNL01000030">
    <property type="protein sequence ID" value="PRQ09250.1"/>
    <property type="molecule type" value="Genomic_DNA"/>
</dbReference>
<comment type="caution">
    <text evidence="2">The sequence shown here is derived from an EMBL/GenBank/DDBJ whole genome shotgun (WGS) entry which is preliminary data.</text>
</comment>
<dbReference type="AlphaFoldDB" id="A0A2S9YVY9"/>
<dbReference type="InterPro" id="IPR018891">
    <property type="entry name" value="AIPR_C"/>
</dbReference>
<dbReference type="Proteomes" id="UP000238823">
    <property type="component" value="Unassembled WGS sequence"/>
</dbReference>
<dbReference type="OrthoDB" id="9806213at2"/>
<accession>A0A2S9YVY9</accession>
<protein>
    <submittedName>
        <fullName evidence="2">AIPR protein</fullName>
    </submittedName>
</protein>